<evidence type="ECO:0000313" key="11">
    <source>
        <dbReference type="Proteomes" id="UP001283361"/>
    </source>
</evidence>
<keyword evidence="11" id="KW-1185">Reference proteome</keyword>
<keyword evidence="5 8" id="KW-0472">Membrane</keyword>
<keyword evidence="2 8" id="KW-0812">Transmembrane</keyword>
<keyword evidence="7" id="KW-0807">Transducer</keyword>
<evidence type="ECO:0000256" key="6">
    <source>
        <dbReference type="ARBA" id="ARBA00023170"/>
    </source>
</evidence>
<comment type="caution">
    <text evidence="10">The sequence shown here is derived from an EMBL/GenBank/DDBJ whole genome shotgun (WGS) entry which is preliminary data.</text>
</comment>
<dbReference type="EMBL" id="JAWDGP010000969">
    <property type="protein sequence ID" value="KAK3795885.1"/>
    <property type="molecule type" value="Genomic_DNA"/>
</dbReference>
<name>A0AAE1E6Z7_9GAST</name>
<accession>A0AAE1E6Z7</accession>
<organism evidence="10 11">
    <name type="scientific">Elysia crispata</name>
    <name type="common">lettuce slug</name>
    <dbReference type="NCBI Taxonomy" id="231223"/>
    <lineage>
        <taxon>Eukaryota</taxon>
        <taxon>Metazoa</taxon>
        <taxon>Spiralia</taxon>
        <taxon>Lophotrochozoa</taxon>
        <taxon>Mollusca</taxon>
        <taxon>Gastropoda</taxon>
        <taxon>Heterobranchia</taxon>
        <taxon>Euthyneura</taxon>
        <taxon>Panpulmonata</taxon>
        <taxon>Sacoglossa</taxon>
        <taxon>Placobranchoidea</taxon>
        <taxon>Plakobranchidae</taxon>
        <taxon>Elysia</taxon>
    </lineage>
</organism>
<feature type="transmembrane region" description="Helical" evidence="8">
    <location>
        <begin position="25"/>
        <end position="52"/>
    </location>
</feature>
<evidence type="ECO:0000256" key="3">
    <source>
        <dbReference type="ARBA" id="ARBA00022989"/>
    </source>
</evidence>
<evidence type="ECO:0000256" key="5">
    <source>
        <dbReference type="ARBA" id="ARBA00023136"/>
    </source>
</evidence>
<evidence type="ECO:0000259" key="9">
    <source>
        <dbReference type="PROSITE" id="PS50262"/>
    </source>
</evidence>
<dbReference type="InterPro" id="IPR000276">
    <property type="entry name" value="GPCR_Rhodpsn"/>
</dbReference>
<feature type="transmembrane region" description="Helical" evidence="8">
    <location>
        <begin position="188"/>
        <end position="209"/>
    </location>
</feature>
<dbReference type="InterPro" id="IPR017452">
    <property type="entry name" value="GPCR_Rhodpsn_7TM"/>
</dbReference>
<comment type="subcellular location">
    <subcellularLocation>
        <location evidence="1">Membrane</location>
        <topology evidence="1">Multi-pass membrane protein</topology>
    </subcellularLocation>
</comment>
<feature type="transmembrane region" description="Helical" evidence="8">
    <location>
        <begin position="148"/>
        <end position="168"/>
    </location>
</feature>
<feature type="domain" description="G-protein coupled receptors family 1 profile" evidence="9">
    <location>
        <begin position="45"/>
        <end position="299"/>
    </location>
</feature>
<feature type="transmembrane region" description="Helical" evidence="8">
    <location>
        <begin position="241"/>
        <end position="266"/>
    </location>
</feature>
<dbReference type="Pfam" id="PF00001">
    <property type="entry name" value="7tm_1"/>
    <property type="match status" value="1"/>
</dbReference>
<dbReference type="PRINTS" id="PR00237">
    <property type="entry name" value="GPCRRHODOPSN"/>
</dbReference>
<dbReference type="CDD" id="cd00637">
    <property type="entry name" value="7tm_classA_rhodopsin-like"/>
    <property type="match status" value="1"/>
</dbReference>
<proteinExistence type="predicted"/>
<sequence length="323" mass="36104">MDVSSNRTSEWPLITPVVSVPILDVFLLVNDFALCCSISLLGVLTNLANIIVFIKMGFADTSNMSFLTLSVFDFLVSLAALISKSCYSPVLRGLVHLPTATAISSVLTLLMFCSVGGSAMTTALIATERCLCVVFPLKMKTLTTQRRVLYLLLLIVAYHVAFLVLLYADTGPPYDNYSRKMGLYYFSFYAVPSTTCFFIVLLATIAMVTRLNRNLQWRRETTQQSDKTIDKESRIAKTITAISTIFIVCFFPNVANFIAQAIYPAYNYSDPYLWSLITVVFSFCGVLQAISSSINILFYYRMSSRYKKVFSSCFSFGRGSCKD</sequence>
<dbReference type="PROSITE" id="PS50262">
    <property type="entry name" value="G_PROTEIN_RECEP_F1_2"/>
    <property type="match status" value="1"/>
</dbReference>
<keyword evidence="6" id="KW-0675">Receptor</keyword>
<reference evidence="10" key="1">
    <citation type="journal article" date="2023" name="G3 (Bethesda)">
        <title>A reference genome for the long-term kleptoplast-retaining sea slug Elysia crispata morphotype clarki.</title>
        <authorList>
            <person name="Eastman K.E."/>
            <person name="Pendleton A.L."/>
            <person name="Shaikh M.A."/>
            <person name="Suttiyut T."/>
            <person name="Ogas R."/>
            <person name="Tomko P."/>
            <person name="Gavelis G."/>
            <person name="Widhalm J.R."/>
            <person name="Wisecaver J.H."/>
        </authorList>
    </citation>
    <scope>NUCLEOTIDE SEQUENCE</scope>
    <source>
        <strain evidence="10">ECLA1</strain>
    </source>
</reference>
<dbReference type="SUPFAM" id="SSF81321">
    <property type="entry name" value="Family A G protein-coupled receptor-like"/>
    <property type="match status" value="1"/>
</dbReference>
<gene>
    <name evidence="10" type="ORF">RRG08_040681</name>
</gene>
<evidence type="ECO:0000313" key="10">
    <source>
        <dbReference type="EMBL" id="KAK3795885.1"/>
    </source>
</evidence>
<feature type="transmembrane region" description="Helical" evidence="8">
    <location>
        <begin position="64"/>
        <end position="82"/>
    </location>
</feature>
<dbReference type="PANTHER" id="PTHR24243">
    <property type="entry name" value="G-PROTEIN COUPLED RECEPTOR"/>
    <property type="match status" value="1"/>
</dbReference>
<dbReference type="Gene3D" id="1.20.1070.10">
    <property type="entry name" value="Rhodopsin 7-helix transmembrane proteins"/>
    <property type="match status" value="1"/>
</dbReference>
<evidence type="ECO:0000256" key="4">
    <source>
        <dbReference type="ARBA" id="ARBA00023040"/>
    </source>
</evidence>
<dbReference type="PANTHER" id="PTHR24243:SF208">
    <property type="entry name" value="PYROKININ-1 RECEPTOR"/>
    <property type="match status" value="1"/>
</dbReference>
<keyword evidence="4" id="KW-0297">G-protein coupled receptor</keyword>
<protein>
    <recommendedName>
        <fullName evidence="9">G-protein coupled receptors family 1 profile domain-containing protein</fullName>
    </recommendedName>
</protein>
<feature type="transmembrane region" description="Helical" evidence="8">
    <location>
        <begin position="272"/>
        <end position="300"/>
    </location>
</feature>
<evidence type="ECO:0000256" key="1">
    <source>
        <dbReference type="ARBA" id="ARBA00004141"/>
    </source>
</evidence>
<dbReference type="AlphaFoldDB" id="A0AAE1E6Z7"/>
<keyword evidence="3 8" id="KW-1133">Transmembrane helix</keyword>
<evidence type="ECO:0000256" key="8">
    <source>
        <dbReference type="SAM" id="Phobius"/>
    </source>
</evidence>
<evidence type="ECO:0000256" key="2">
    <source>
        <dbReference type="ARBA" id="ARBA00022692"/>
    </source>
</evidence>
<dbReference type="Proteomes" id="UP001283361">
    <property type="component" value="Unassembled WGS sequence"/>
</dbReference>
<dbReference type="GO" id="GO:0016020">
    <property type="term" value="C:membrane"/>
    <property type="evidence" value="ECO:0007669"/>
    <property type="project" value="UniProtKB-SubCell"/>
</dbReference>
<evidence type="ECO:0000256" key="7">
    <source>
        <dbReference type="ARBA" id="ARBA00023224"/>
    </source>
</evidence>
<feature type="transmembrane region" description="Helical" evidence="8">
    <location>
        <begin position="102"/>
        <end position="127"/>
    </location>
</feature>
<dbReference type="GO" id="GO:0004930">
    <property type="term" value="F:G protein-coupled receptor activity"/>
    <property type="evidence" value="ECO:0007669"/>
    <property type="project" value="UniProtKB-KW"/>
</dbReference>